<dbReference type="SUPFAM" id="SSF53041">
    <property type="entry name" value="Resolvase-like"/>
    <property type="match status" value="1"/>
</dbReference>
<protein>
    <submittedName>
        <fullName evidence="4">Recombinase family protein</fullName>
    </submittedName>
</protein>
<dbReference type="Pfam" id="PF00239">
    <property type="entry name" value="Resolvase"/>
    <property type="match status" value="1"/>
</dbReference>
<evidence type="ECO:0000259" key="3">
    <source>
        <dbReference type="PROSITE" id="PS51736"/>
    </source>
</evidence>
<feature type="domain" description="Resolvase/invertase-type recombinase catalytic" evidence="3">
    <location>
        <begin position="24"/>
        <end position="172"/>
    </location>
</feature>
<accession>A0A5R8M0L0</accession>
<gene>
    <name evidence="4" type="ORF">FEK29_13770</name>
</gene>
<dbReference type="AlphaFoldDB" id="A0A5R8M0L0"/>
<name>A0A5R8M0L0_9FLAO</name>
<dbReference type="InterPro" id="IPR036162">
    <property type="entry name" value="Resolvase-like_N_sf"/>
</dbReference>
<keyword evidence="1" id="KW-0238">DNA-binding</keyword>
<organism evidence="4 5">
    <name type="scientific">Maribacter aurantiacus</name>
    <dbReference type="NCBI Taxonomy" id="1882343"/>
    <lineage>
        <taxon>Bacteria</taxon>
        <taxon>Pseudomonadati</taxon>
        <taxon>Bacteroidota</taxon>
        <taxon>Flavobacteriia</taxon>
        <taxon>Flavobacteriales</taxon>
        <taxon>Flavobacteriaceae</taxon>
        <taxon>Maribacter</taxon>
    </lineage>
</organism>
<dbReference type="PANTHER" id="PTHR30461:SF2">
    <property type="entry name" value="SERINE RECOMBINASE PINE-RELATED"/>
    <property type="match status" value="1"/>
</dbReference>
<dbReference type="RefSeq" id="WP_138259024.1">
    <property type="nucleotide sequence ID" value="NZ_VBUK01000009.1"/>
</dbReference>
<dbReference type="EMBL" id="VBUK01000009">
    <property type="protein sequence ID" value="TLF43178.1"/>
    <property type="molecule type" value="Genomic_DNA"/>
</dbReference>
<proteinExistence type="predicted"/>
<keyword evidence="2" id="KW-0233">DNA recombination</keyword>
<dbReference type="SMART" id="SM00857">
    <property type="entry name" value="Resolvase"/>
    <property type="match status" value="1"/>
</dbReference>
<evidence type="ECO:0000313" key="4">
    <source>
        <dbReference type="EMBL" id="TLF43178.1"/>
    </source>
</evidence>
<evidence type="ECO:0000256" key="2">
    <source>
        <dbReference type="ARBA" id="ARBA00023172"/>
    </source>
</evidence>
<dbReference type="Gene3D" id="3.40.50.1390">
    <property type="entry name" value="Resolvase, N-terminal catalytic domain"/>
    <property type="match status" value="1"/>
</dbReference>
<reference evidence="4 5" key="1">
    <citation type="journal article" date="2017" name="Int. J. Syst. Evol. Microbiol.">
        <title>Maripseudobacter aurantiacus gen. nov., sp. nov., a novel member of the family Flavobacteriaceae isolated from a sedimentation basin.</title>
        <authorList>
            <person name="Chen C."/>
            <person name="Su Y."/>
            <person name="Tao T."/>
            <person name="Fu G."/>
            <person name="Zhang C."/>
            <person name="Sun C."/>
            <person name="Zhang X."/>
            <person name="Wu M."/>
        </authorList>
    </citation>
    <scope>NUCLEOTIDE SEQUENCE [LARGE SCALE GENOMIC DNA]</scope>
    <source>
        <strain evidence="5">CDA4</strain>
    </source>
</reference>
<dbReference type="InterPro" id="IPR006119">
    <property type="entry name" value="Resolv_N"/>
</dbReference>
<dbReference type="Gene3D" id="3.90.1750.20">
    <property type="entry name" value="Putative Large Serine Recombinase, Chain B, Domain 2"/>
    <property type="match status" value="1"/>
</dbReference>
<dbReference type="CDD" id="cd00338">
    <property type="entry name" value="Ser_Recombinase"/>
    <property type="match status" value="1"/>
</dbReference>
<comment type="caution">
    <text evidence="4">The sequence shown here is derived from an EMBL/GenBank/DDBJ whole genome shotgun (WGS) entry which is preliminary data.</text>
</comment>
<dbReference type="OrthoDB" id="9815006at2"/>
<evidence type="ECO:0000313" key="5">
    <source>
        <dbReference type="Proteomes" id="UP000308382"/>
    </source>
</evidence>
<dbReference type="GO" id="GO:0000150">
    <property type="term" value="F:DNA strand exchange activity"/>
    <property type="evidence" value="ECO:0007669"/>
    <property type="project" value="InterPro"/>
</dbReference>
<dbReference type="GO" id="GO:0003677">
    <property type="term" value="F:DNA binding"/>
    <property type="evidence" value="ECO:0007669"/>
    <property type="project" value="UniProtKB-KW"/>
</dbReference>
<sequence length="539" mass="62446">MKNLDIFKPFAKQSKGQSINTDGKAVIYTRVSTKEQAENNASLETQKKYCLEFAKRKNIEVIEYFGGTYESAKSDERKQFQKMLTFVKRRKDISYIIVYSYDRFSRTGANGAYISDTLKQQGIVTLSATQEVDAMTAAGSFQQNLYYMFSQFDNELRRDKSVSGMREKLRKGYWIGTIPFGYTNLNPGKGKEQDIVINEDGELLRHAFIWKANEDITHNEISDRLAKKGLKVTAKKLSDLFRNPFYCGLVVSSHIPGEVVEGKHEGLVSKEIFLKIHKLLNKRGYGEKRNADCEHLPLKQFVRSADCDTPYTGYLVRKKGLYYYKNNRIGAKENRSAKVMHEKFTDLLKNYQIQDKKYIAPMKEIMYYTFKAEHEAKIQETAVQQKQILELATKLERLEERYVFEEISQGQYEKFKQKLEAEKYEIEESLYSNGFNLSNLEKAIDLSLKYSLKLPELWDSGDLEVKRSIQKMVFPDGILYDFKNDDYRTTRINSIFSVIPSLSVKNKHKKNGNKTENSDYSRLVLEAGVPIVLFSLKPI</sequence>
<dbReference type="PANTHER" id="PTHR30461">
    <property type="entry name" value="DNA-INVERTASE FROM LAMBDOID PROPHAGE"/>
    <property type="match status" value="1"/>
</dbReference>
<dbReference type="InterPro" id="IPR050639">
    <property type="entry name" value="SSR_resolvase"/>
</dbReference>
<evidence type="ECO:0000256" key="1">
    <source>
        <dbReference type="ARBA" id="ARBA00023125"/>
    </source>
</evidence>
<keyword evidence="5" id="KW-1185">Reference proteome</keyword>
<dbReference type="InterPro" id="IPR011109">
    <property type="entry name" value="DNA_bind_recombinase_dom"/>
</dbReference>
<dbReference type="PROSITE" id="PS51736">
    <property type="entry name" value="RECOMBINASES_3"/>
    <property type="match status" value="1"/>
</dbReference>
<dbReference type="InterPro" id="IPR038109">
    <property type="entry name" value="DNA_bind_recomb_sf"/>
</dbReference>
<dbReference type="Pfam" id="PF07508">
    <property type="entry name" value="Recombinase"/>
    <property type="match status" value="1"/>
</dbReference>
<dbReference type="Proteomes" id="UP000308382">
    <property type="component" value="Unassembled WGS sequence"/>
</dbReference>